<dbReference type="InParanoid" id="M1DJC3"/>
<sequence length="83" mass="9347">MFWEFVGAARPRCAMKAGALRLQVPIACSYIPCTDAIWPTSLMMQTRVINRRSVDTICSARVALIMPLRRAIRDHPASRNVNC</sequence>
<name>M1DJC3_SOLTU</name>
<evidence type="ECO:0000313" key="2">
    <source>
        <dbReference type="Proteomes" id="UP000011115"/>
    </source>
</evidence>
<dbReference type="EnsemblPlants" id="PGSC0003DMT400089984">
    <property type="protein sequence ID" value="PGSC0003DMT400089984"/>
    <property type="gene ID" value="PGSC0003DMG400039555"/>
</dbReference>
<dbReference type="PaxDb" id="4113-PGSC0003DMT400089984"/>
<dbReference type="HOGENOM" id="CLU_2547001_0_0_1"/>
<protein>
    <submittedName>
        <fullName evidence="1">Uncharacterized protein</fullName>
    </submittedName>
</protein>
<dbReference type="Gramene" id="PGSC0003DMT400089984">
    <property type="protein sequence ID" value="PGSC0003DMT400089984"/>
    <property type="gene ID" value="PGSC0003DMG400039555"/>
</dbReference>
<dbReference type="AlphaFoldDB" id="M1DJC3"/>
<accession>M1DJC3</accession>
<dbReference type="Proteomes" id="UP000011115">
    <property type="component" value="Unassembled WGS sequence"/>
</dbReference>
<evidence type="ECO:0000313" key="1">
    <source>
        <dbReference type="EnsemblPlants" id="PGSC0003DMT400089984"/>
    </source>
</evidence>
<reference evidence="2" key="1">
    <citation type="journal article" date="2011" name="Nature">
        <title>Genome sequence and analysis of the tuber crop potato.</title>
        <authorList>
            <consortium name="The Potato Genome Sequencing Consortium"/>
        </authorList>
    </citation>
    <scope>NUCLEOTIDE SEQUENCE [LARGE SCALE GENOMIC DNA]</scope>
    <source>
        <strain evidence="2">cv. DM1-3 516 R44</strain>
    </source>
</reference>
<organism evidence="1 2">
    <name type="scientific">Solanum tuberosum</name>
    <name type="common">Potato</name>
    <dbReference type="NCBI Taxonomy" id="4113"/>
    <lineage>
        <taxon>Eukaryota</taxon>
        <taxon>Viridiplantae</taxon>
        <taxon>Streptophyta</taxon>
        <taxon>Embryophyta</taxon>
        <taxon>Tracheophyta</taxon>
        <taxon>Spermatophyta</taxon>
        <taxon>Magnoliopsida</taxon>
        <taxon>eudicotyledons</taxon>
        <taxon>Gunneridae</taxon>
        <taxon>Pentapetalae</taxon>
        <taxon>asterids</taxon>
        <taxon>lamiids</taxon>
        <taxon>Solanales</taxon>
        <taxon>Solanaceae</taxon>
        <taxon>Solanoideae</taxon>
        <taxon>Solaneae</taxon>
        <taxon>Solanum</taxon>
    </lineage>
</organism>
<proteinExistence type="predicted"/>
<reference evidence="1" key="2">
    <citation type="submission" date="2015-06" db="UniProtKB">
        <authorList>
            <consortium name="EnsemblPlants"/>
        </authorList>
    </citation>
    <scope>IDENTIFICATION</scope>
    <source>
        <strain evidence="1">DM1-3 516 R44</strain>
    </source>
</reference>
<keyword evidence="2" id="KW-1185">Reference proteome</keyword>